<sequence>MDEDAALGAGRTAGLSTLVIGSALVLAPRWVGPLGGITDARTARAVGLVDLALSPGLLGGTPRWPWLAARTVANVATATVVARGGWTGRATAASLLALTAVDGRAAKVLYDAGR</sequence>
<gene>
    <name evidence="1" type="ORF">IEZ26_14695</name>
</gene>
<dbReference type="EMBL" id="JACXYZ010000002">
    <property type="protein sequence ID" value="MBD3925879.1"/>
    <property type="molecule type" value="Genomic_DNA"/>
</dbReference>
<evidence type="ECO:0000313" key="1">
    <source>
        <dbReference type="EMBL" id="MBD3925879.1"/>
    </source>
</evidence>
<name>A0ABR8NHE7_9ACTN</name>
<dbReference type="RefSeq" id="WP_191195739.1">
    <property type="nucleotide sequence ID" value="NZ_JACXYZ010000002.1"/>
</dbReference>
<evidence type="ECO:0000313" key="2">
    <source>
        <dbReference type="Proteomes" id="UP000618818"/>
    </source>
</evidence>
<protein>
    <submittedName>
        <fullName evidence="1">Uncharacterized protein</fullName>
    </submittedName>
</protein>
<accession>A0ABR8NHE7</accession>
<proteinExistence type="predicted"/>
<organism evidence="1 2">
    <name type="scientific">Nocardioides cavernae</name>
    <dbReference type="NCBI Taxonomy" id="1921566"/>
    <lineage>
        <taxon>Bacteria</taxon>
        <taxon>Bacillati</taxon>
        <taxon>Actinomycetota</taxon>
        <taxon>Actinomycetes</taxon>
        <taxon>Propionibacteriales</taxon>
        <taxon>Nocardioidaceae</taxon>
        <taxon>Nocardioides</taxon>
    </lineage>
</organism>
<keyword evidence="2" id="KW-1185">Reference proteome</keyword>
<comment type="caution">
    <text evidence="1">The sequence shown here is derived from an EMBL/GenBank/DDBJ whole genome shotgun (WGS) entry which is preliminary data.</text>
</comment>
<reference evidence="1 2" key="1">
    <citation type="submission" date="2020-09" db="EMBL/GenBank/DDBJ databases">
        <title>novel species in genus Nocardioides.</title>
        <authorList>
            <person name="Zhang G."/>
        </authorList>
    </citation>
    <scope>NUCLEOTIDE SEQUENCE [LARGE SCALE GENOMIC DNA]</scope>
    <source>
        <strain evidence="1 2">KCTC 39551</strain>
    </source>
</reference>
<dbReference type="Proteomes" id="UP000618818">
    <property type="component" value="Unassembled WGS sequence"/>
</dbReference>